<dbReference type="InterPro" id="IPR000847">
    <property type="entry name" value="LysR_HTH_N"/>
</dbReference>
<sequence>MNIEYLKYFSELAKIQHYGKAAKALNISQPGLSHAIKSLEEEYGVPLFQKEGRNVSLSHYGKELMKDVDEILGAYLRLEERAAGLRTEEKTVRIGSVYPLAPGTIPHMLKEFGATFPFIIYNRMTPEIAEGLLDGKYDIGFCSDLLKSDEIEYYPIRDSYIAVVVPKGHPLENRERISLKETAGYPQIMFSKTSGFRTLQEQIFAEEGIKVKPVCAAEEIEVITGLVENGFGISVLPYMDIVRLHNVVTIPVKTSGWNSKFYIARRKYGIRSEQEEAFFQYWKKKHH</sequence>
<evidence type="ECO:0000256" key="2">
    <source>
        <dbReference type="ARBA" id="ARBA00023015"/>
    </source>
</evidence>
<dbReference type="SUPFAM" id="SSF46785">
    <property type="entry name" value="Winged helix' DNA-binding domain"/>
    <property type="match status" value="1"/>
</dbReference>
<dbReference type="SUPFAM" id="SSF53850">
    <property type="entry name" value="Periplasmic binding protein-like II"/>
    <property type="match status" value="1"/>
</dbReference>
<dbReference type="PROSITE" id="PS50931">
    <property type="entry name" value="HTH_LYSR"/>
    <property type="match status" value="1"/>
</dbReference>
<dbReference type="PANTHER" id="PTHR30419">
    <property type="entry name" value="HTH-TYPE TRANSCRIPTIONAL REGULATOR YBHD"/>
    <property type="match status" value="1"/>
</dbReference>
<evidence type="ECO:0000256" key="4">
    <source>
        <dbReference type="ARBA" id="ARBA00023163"/>
    </source>
</evidence>
<evidence type="ECO:0000313" key="6">
    <source>
        <dbReference type="EMBL" id="CUN03702.1"/>
    </source>
</evidence>
<evidence type="ECO:0000256" key="1">
    <source>
        <dbReference type="ARBA" id="ARBA00009437"/>
    </source>
</evidence>
<evidence type="ECO:0000313" key="7">
    <source>
        <dbReference type="Proteomes" id="UP000095727"/>
    </source>
</evidence>
<dbReference type="InterPro" id="IPR005119">
    <property type="entry name" value="LysR_subst-bd"/>
</dbReference>
<organism evidence="6 7">
    <name type="scientific">Coprococcus comes</name>
    <dbReference type="NCBI Taxonomy" id="410072"/>
    <lineage>
        <taxon>Bacteria</taxon>
        <taxon>Bacillati</taxon>
        <taxon>Bacillota</taxon>
        <taxon>Clostridia</taxon>
        <taxon>Lachnospirales</taxon>
        <taxon>Lachnospiraceae</taxon>
        <taxon>Coprococcus</taxon>
    </lineage>
</organism>
<dbReference type="GO" id="GO:0003700">
    <property type="term" value="F:DNA-binding transcription factor activity"/>
    <property type="evidence" value="ECO:0007669"/>
    <property type="project" value="InterPro"/>
</dbReference>
<dbReference type="FunFam" id="1.10.10.10:FF:000001">
    <property type="entry name" value="LysR family transcriptional regulator"/>
    <property type="match status" value="1"/>
</dbReference>
<dbReference type="InterPro" id="IPR036388">
    <property type="entry name" value="WH-like_DNA-bd_sf"/>
</dbReference>
<dbReference type="Gene3D" id="1.10.10.10">
    <property type="entry name" value="Winged helix-like DNA-binding domain superfamily/Winged helix DNA-binding domain"/>
    <property type="match status" value="1"/>
</dbReference>
<dbReference type="InterPro" id="IPR036390">
    <property type="entry name" value="WH_DNA-bd_sf"/>
</dbReference>
<gene>
    <name evidence="6" type="primary">benM</name>
    <name evidence="6" type="ORF">ERS852574_02299</name>
</gene>
<feature type="domain" description="HTH lysR-type" evidence="5">
    <location>
        <begin position="1"/>
        <end position="58"/>
    </location>
</feature>
<proteinExistence type="inferred from homology"/>
<evidence type="ECO:0000259" key="5">
    <source>
        <dbReference type="PROSITE" id="PS50931"/>
    </source>
</evidence>
<accession>A0A173TLG4</accession>
<dbReference type="Proteomes" id="UP000095727">
    <property type="component" value="Unassembled WGS sequence"/>
</dbReference>
<name>A0A173TLG4_9FIRM</name>
<dbReference type="GO" id="GO:0005829">
    <property type="term" value="C:cytosol"/>
    <property type="evidence" value="ECO:0007669"/>
    <property type="project" value="TreeGrafter"/>
</dbReference>
<dbReference type="Pfam" id="PF03466">
    <property type="entry name" value="LysR_substrate"/>
    <property type="match status" value="1"/>
</dbReference>
<dbReference type="InterPro" id="IPR050950">
    <property type="entry name" value="HTH-type_LysR_regulators"/>
</dbReference>
<dbReference type="PRINTS" id="PR00039">
    <property type="entry name" value="HTHLYSR"/>
</dbReference>
<keyword evidence="2" id="KW-0805">Transcription regulation</keyword>
<keyword evidence="3" id="KW-0238">DNA-binding</keyword>
<dbReference type="EMBL" id="CYXR01000017">
    <property type="protein sequence ID" value="CUN03702.1"/>
    <property type="molecule type" value="Genomic_DNA"/>
</dbReference>
<reference evidence="6 7" key="1">
    <citation type="submission" date="2015-09" db="EMBL/GenBank/DDBJ databases">
        <authorList>
            <consortium name="Pathogen Informatics"/>
        </authorList>
    </citation>
    <scope>NUCLEOTIDE SEQUENCE [LARGE SCALE GENOMIC DNA]</scope>
    <source>
        <strain evidence="6 7">2789STDY5834962</strain>
    </source>
</reference>
<comment type="similarity">
    <text evidence="1">Belongs to the LysR transcriptional regulatory family.</text>
</comment>
<dbReference type="AlphaFoldDB" id="A0A173TLG4"/>
<dbReference type="Pfam" id="PF00126">
    <property type="entry name" value="HTH_1"/>
    <property type="match status" value="1"/>
</dbReference>
<dbReference type="PANTHER" id="PTHR30419:SF28">
    <property type="entry name" value="HTH-TYPE TRANSCRIPTIONAL REGULATOR BSDA"/>
    <property type="match status" value="1"/>
</dbReference>
<protein>
    <submittedName>
        <fullName evidence="6">Ben and cat operon transcriptional regulator</fullName>
    </submittedName>
</protein>
<evidence type="ECO:0000256" key="3">
    <source>
        <dbReference type="ARBA" id="ARBA00023125"/>
    </source>
</evidence>
<dbReference type="GO" id="GO:0003677">
    <property type="term" value="F:DNA binding"/>
    <property type="evidence" value="ECO:0007669"/>
    <property type="project" value="UniProtKB-KW"/>
</dbReference>
<keyword evidence="4" id="KW-0804">Transcription</keyword>
<dbReference type="RefSeq" id="WP_055157515.1">
    <property type="nucleotide sequence ID" value="NZ_CYXR01000017.1"/>
</dbReference>
<dbReference type="Gene3D" id="3.40.190.290">
    <property type="match status" value="1"/>
</dbReference>